<organism evidence="2 3">
    <name type="scientific">Halocatena salina</name>
    <dbReference type="NCBI Taxonomy" id="2934340"/>
    <lineage>
        <taxon>Archaea</taxon>
        <taxon>Methanobacteriati</taxon>
        <taxon>Methanobacteriota</taxon>
        <taxon>Stenosarchaea group</taxon>
        <taxon>Halobacteria</taxon>
        <taxon>Halobacteriales</taxon>
        <taxon>Natronomonadaceae</taxon>
        <taxon>Halocatena</taxon>
    </lineage>
</organism>
<dbReference type="RefSeq" id="WP_247995477.1">
    <property type="nucleotide sequence ID" value="NZ_CP096021.1"/>
</dbReference>
<dbReference type="PROSITE" id="PS51257">
    <property type="entry name" value="PROKAR_LIPOPROTEIN"/>
    <property type="match status" value="1"/>
</dbReference>
<dbReference type="KEGG" id="haad:MW046_15650"/>
<keyword evidence="1" id="KW-0812">Transmembrane</keyword>
<dbReference type="GeneID" id="71929511"/>
<geneLocation type="plasmid" evidence="2 3">
    <name>unnamed2</name>
</geneLocation>
<name>A0A8U0AA45_9EURY</name>
<dbReference type="AlphaFoldDB" id="A0A8U0AA45"/>
<sequence>MSRQKAVLVGILLILTVGCTAPGLARAPPQAACGICTDALDQAAADQGVTLTRGQSKLVIQVYENTSTRWTATVQLSDGASALRNDSLRRAVVSNVFDRARMVAEPTHVTSHLSGQTLTVSYRDPGAAETHDDTIVFTRFHATEPQSPFVMGGEGTPYPGADTVVLRAPNGYTVTGDYASATGSDAAVRWHGNRTTEHIDRSTRVTFIDDQSPQSDSNDATLMAELNDVWSSMYRTLIAALCMVFIAGILFVYLYRLTQD</sequence>
<evidence type="ECO:0000256" key="1">
    <source>
        <dbReference type="SAM" id="Phobius"/>
    </source>
</evidence>
<proteinExistence type="predicted"/>
<dbReference type="EMBL" id="CP096021">
    <property type="protein sequence ID" value="UPM44823.1"/>
    <property type="molecule type" value="Genomic_DNA"/>
</dbReference>
<accession>A0A8U0AA45</accession>
<evidence type="ECO:0000313" key="3">
    <source>
        <dbReference type="Proteomes" id="UP000831768"/>
    </source>
</evidence>
<protein>
    <submittedName>
        <fullName evidence="2">Uncharacterized protein</fullName>
    </submittedName>
</protein>
<feature type="transmembrane region" description="Helical" evidence="1">
    <location>
        <begin position="233"/>
        <end position="255"/>
    </location>
</feature>
<keyword evidence="1" id="KW-0472">Membrane</keyword>
<keyword evidence="1" id="KW-1133">Transmembrane helix</keyword>
<evidence type="ECO:0000313" key="2">
    <source>
        <dbReference type="EMBL" id="UPM44823.1"/>
    </source>
</evidence>
<gene>
    <name evidence="2" type="ORF">MW046_15650</name>
</gene>
<keyword evidence="2" id="KW-0614">Plasmid</keyword>
<keyword evidence="3" id="KW-1185">Reference proteome</keyword>
<reference evidence="2" key="1">
    <citation type="submission" date="2022-04" db="EMBL/GenBank/DDBJ databases">
        <title>Halocatena sp. nov., isolated from a salt lake.</title>
        <authorList>
            <person name="Cui H.-L."/>
        </authorList>
    </citation>
    <scope>NUCLEOTIDE SEQUENCE</scope>
    <source>
        <strain evidence="2">AD-1</strain>
        <plasmid evidence="2">unnamed2</plasmid>
    </source>
</reference>
<dbReference type="Proteomes" id="UP000831768">
    <property type="component" value="Plasmid unnamed2"/>
</dbReference>